<keyword evidence="3" id="KW-1185">Reference proteome</keyword>
<evidence type="ECO:0008006" key="4">
    <source>
        <dbReference type="Google" id="ProtNLM"/>
    </source>
</evidence>
<feature type="transmembrane region" description="Helical" evidence="1">
    <location>
        <begin position="48"/>
        <end position="67"/>
    </location>
</feature>
<organism evidence="2 3">
    <name type="scientific">Pyramidobacter piscolens W5455</name>
    <dbReference type="NCBI Taxonomy" id="352165"/>
    <lineage>
        <taxon>Bacteria</taxon>
        <taxon>Thermotogati</taxon>
        <taxon>Synergistota</taxon>
        <taxon>Synergistia</taxon>
        <taxon>Synergistales</taxon>
        <taxon>Dethiosulfovibrionaceae</taxon>
        <taxon>Pyramidobacter</taxon>
    </lineage>
</organism>
<protein>
    <recommendedName>
        <fullName evidence="4">DUF1294 domain-containing protein</fullName>
    </recommendedName>
</protein>
<feature type="transmembrane region" description="Helical" evidence="1">
    <location>
        <begin position="6"/>
        <end position="23"/>
    </location>
</feature>
<dbReference type="EMBL" id="ADFP01000041">
    <property type="protein sequence ID" value="EFB91425.1"/>
    <property type="molecule type" value="Genomic_DNA"/>
</dbReference>
<keyword evidence="1" id="KW-1133">Transmembrane helix</keyword>
<keyword evidence="1" id="KW-0472">Membrane</keyword>
<dbReference type="RefSeq" id="WP_009164142.1">
    <property type="nucleotide sequence ID" value="NZ_ADFP01000041.1"/>
</dbReference>
<sequence length="98" mass="11136">MVKQIVLAFLAVMNMGAFAAYGIDKKIAQRNGLRDDDIDARRISEKALFLWALCGGSLGALLGMKVWRHKTEHWYFVWGIPAILIAQLALCAWLIWKF</sequence>
<accession>A0ABM9ZWV7</accession>
<gene>
    <name evidence="2" type="ORF">HMPREF7215_2537</name>
</gene>
<evidence type="ECO:0000256" key="1">
    <source>
        <dbReference type="SAM" id="Phobius"/>
    </source>
</evidence>
<proteinExistence type="predicted"/>
<evidence type="ECO:0000313" key="3">
    <source>
        <dbReference type="Proteomes" id="UP000006462"/>
    </source>
</evidence>
<reference evidence="2 3" key="1">
    <citation type="submission" date="2009-12" db="EMBL/GenBank/DDBJ databases">
        <authorList>
            <person name="Shrivastava S."/>
            <person name="Madupu R."/>
            <person name="Durkin A.S."/>
            <person name="Torralba M."/>
            <person name="Methe B."/>
            <person name="Sutton G.G."/>
            <person name="Strausberg R.L."/>
            <person name="Nelson K.E."/>
        </authorList>
    </citation>
    <scope>NUCLEOTIDE SEQUENCE [LARGE SCALE GENOMIC DNA]</scope>
    <source>
        <strain evidence="2 3">W5455</strain>
    </source>
</reference>
<dbReference type="GeneID" id="90985929"/>
<keyword evidence="1" id="KW-0812">Transmembrane</keyword>
<evidence type="ECO:0000313" key="2">
    <source>
        <dbReference type="EMBL" id="EFB91425.1"/>
    </source>
</evidence>
<dbReference type="InterPro" id="IPR010718">
    <property type="entry name" value="DUF1294"/>
</dbReference>
<dbReference type="Pfam" id="PF06961">
    <property type="entry name" value="DUF1294"/>
    <property type="match status" value="1"/>
</dbReference>
<comment type="caution">
    <text evidence="2">The sequence shown here is derived from an EMBL/GenBank/DDBJ whole genome shotgun (WGS) entry which is preliminary data.</text>
</comment>
<name>A0ABM9ZWV7_9BACT</name>
<dbReference type="Proteomes" id="UP000006462">
    <property type="component" value="Unassembled WGS sequence"/>
</dbReference>
<feature type="transmembrane region" description="Helical" evidence="1">
    <location>
        <begin position="73"/>
        <end position="96"/>
    </location>
</feature>